<keyword evidence="5 6" id="KW-0472">Membrane</keyword>
<evidence type="ECO:0000313" key="7">
    <source>
        <dbReference type="EMBL" id="TSB02274.1"/>
    </source>
</evidence>
<comment type="similarity">
    <text evidence="2">Belongs to the TspO/BZRP family.</text>
</comment>
<dbReference type="FunFam" id="1.20.1260.100:FF:000001">
    <property type="entry name" value="translocator protein 2"/>
    <property type="match status" value="1"/>
</dbReference>
<evidence type="ECO:0000256" key="2">
    <source>
        <dbReference type="ARBA" id="ARBA00007524"/>
    </source>
</evidence>
<feature type="transmembrane region" description="Helical" evidence="6">
    <location>
        <begin position="91"/>
        <end position="110"/>
    </location>
</feature>
<evidence type="ECO:0000256" key="3">
    <source>
        <dbReference type="ARBA" id="ARBA00022692"/>
    </source>
</evidence>
<dbReference type="GO" id="GO:0033013">
    <property type="term" value="P:tetrapyrrole metabolic process"/>
    <property type="evidence" value="ECO:0007669"/>
    <property type="project" value="UniProtKB-ARBA"/>
</dbReference>
<dbReference type="EMBL" id="VKKU01000002">
    <property type="protein sequence ID" value="TSB02274.1"/>
    <property type="molecule type" value="Genomic_DNA"/>
</dbReference>
<dbReference type="AlphaFoldDB" id="A0A553WC68"/>
<dbReference type="PIRSF" id="PIRSF005859">
    <property type="entry name" value="PBR"/>
    <property type="match status" value="1"/>
</dbReference>
<reference evidence="7 8" key="1">
    <citation type="submission" date="2019-07" db="EMBL/GenBank/DDBJ databases">
        <authorList>
            <person name="Park M."/>
        </authorList>
    </citation>
    <scope>NUCLEOTIDE SEQUENCE [LARGE SCALE GENOMIC DNA]</scope>
    <source>
        <strain evidence="7 8">KCTC32445</strain>
    </source>
</reference>
<gene>
    <name evidence="7" type="ORF">FOM92_14305</name>
</gene>
<evidence type="ECO:0000256" key="1">
    <source>
        <dbReference type="ARBA" id="ARBA00004141"/>
    </source>
</evidence>
<keyword evidence="8" id="KW-1185">Reference proteome</keyword>
<dbReference type="OrthoDB" id="9795496at2"/>
<dbReference type="Proteomes" id="UP000320160">
    <property type="component" value="Unassembled WGS sequence"/>
</dbReference>
<dbReference type="InterPro" id="IPR004307">
    <property type="entry name" value="TspO_MBR"/>
</dbReference>
<dbReference type="PANTHER" id="PTHR10057:SF0">
    <property type="entry name" value="TRANSLOCATOR PROTEIN"/>
    <property type="match status" value="1"/>
</dbReference>
<dbReference type="InterPro" id="IPR038330">
    <property type="entry name" value="TspO/MBR-related_sf"/>
</dbReference>
<feature type="transmembrane region" description="Helical" evidence="6">
    <location>
        <begin position="14"/>
        <end position="38"/>
    </location>
</feature>
<feature type="transmembrane region" description="Helical" evidence="6">
    <location>
        <begin position="142"/>
        <end position="163"/>
    </location>
</feature>
<sequence length="186" mass="20648">MNQLASASQLRMSLLRWALFVIPVIMFLGFLSGTISGSTGENSWYQTLIKPDIQPPSWVFGVVWPTLYFLMGLAFAMVLHARGARGRGIAIGLFLVQFLINLTWSPVFFGQHKVTTAFYIILAMLVVAIATTVAFGRVRKAAAWLMVPYLVWISFAAILNYKIDQLNPDAESLYVPAASSQIGSRR</sequence>
<keyword evidence="3 6" id="KW-0812">Transmembrane</keyword>
<dbReference type="RefSeq" id="WP_143777492.1">
    <property type="nucleotide sequence ID" value="NZ_VKKU01000002.1"/>
</dbReference>
<proteinExistence type="inferred from homology"/>
<comment type="subcellular location">
    <subcellularLocation>
        <location evidence="1">Membrane</location>
        <topology evidence="1">Multi-pass membrane protein</topology>
    </subcellularLocation>
</comment>
<name>A0A553WC68_9SPHN</name>
<dbReference type="CDD" id="cd15904">
    <property type="entry name" value="TSPO_MBR"/>
    <property type="match status" value="1"/>
</dbReference>
<protein>
    <submittedName>
        <fullName evidence="7">Tryptophan-rich sensory protein</fullName>
    </submittedName>
</protein>
<feature type="transmembrane region" description="Helical" evidence="6">
    <location>
        <begin position="58"/>
        <end position="79"/>
    </location>
</feature>
<evidence type="ECO:0000256" key="5">
    <source>
        <dbReference type="ARBA" id="ARBA00023136"/>
    </source>
</evidence>
<feature type="transmembrane region" description="Helical" evidence="6">
    <location>
        <begin position="116"/>
        <end position="135"/>
    </location>
</feature>
<evidence type="ECO:0000313" key="8">
    <source>
        <dbReference type="Proteomes" id="UP000320160"/>
    </source>
</evidence>
<dbReference type="Gene3D" id="1.20.1260.100">
    <property type="entry name" value="TspO/MBR protein"/>
    <property type="match status" value="1"/>
</dbReference>
<evidence type="ECO:0000256" key="4">
    <source>
        <dbReference type="ARBA" id="ARBA00022989"/>
    </source>
</evidence>
<comment type="caution">
    <text evidence="7">The sequence shown here is derived from an EMBL/GenBank/DDBJ whole genome shotgun (WGS) entry which is preliminary data.</text>
</comment>
<organism evidence="7 8">
    <name type="scientific">Sphingorhabdus contaminans</name>
    <dbReference type="NCBI Taxonomy" id="1343899"/>
    <lineage>
        <taxon>Bacteria</taxon>
        <taxon>Pseudomonadati</taxon>
        <taxon>Pseudomonadota</taxon>
        <taxon>Alphaproteobacteria</taxon>
        <taxon>Sphingomonadales</taxon>
        <taxon>Sphingomonadaceae</taxon>
        <taxon>Sphingorhabdus</taxon>
    </lineage>
</organism>
<keyword evidence="4 6" id="KW-1133">Transmembrane helix</keyword>
<dbReference type="GO" id="GO:0016020">
    <property type="term" value="C:membrane"/>
    <property type="evidence" value="ECO:0007669"/>
    <property type="project" value="UniProtKB-SubCell"/>
</dbReference>
<dbReference type="Pfam" id="PF03073">
    <property type="entry name" value="TspO_MBR"/>
    <property type="match status" value="1"/>
</dbReference>
<dbReference type="PANTHER" id="PTHR10057">
    <property type="entry name" value="PERIPHERAL-TYPE BENZODIAZEPINE RECEPTOR"/>
    <property type="match status" value="1"/>
</dbReference>
<accession>A0A553WC68</accession>
<evidence type="ECO:0000256" key="6">
    <source>
        <dbReference type="SAM" id="Phobius"/>
    </source>
</evidence>